<keyword evidence="6" id="KW-1185">Reference proteome</keyword>
<reference evidence="5" key="1">
    <citation type="submission" date="2023-03" db="EMBL/GenBank/DDBJ databases">
        <title>Mating type loci evolution in Malassezia.</title>
        <authorList>
            <person name="Coelho M.A."/>
        </authorList>
    </citation>
    <scope>NUCLEOTIDE SEQUENCE</scope>
    <source>
        <strain evidence="5">CBS 7876</strain>
    </source>
</reference>
<dbReference type="Gene3D" id="1.10.20.10">
    <property type="entry name" value="Histone, subunit A"/>
    <property type="match status" value="1"/>
</dbReference>
<evidence type="ECO:0000259" key="4">
    <source>
        <dbReference type="Pfam" id="PF00808"/>
    </source>
</evidence>
<dbReference type="AlphaFoldDB" id="A0AAF0E5E0"/>
<dbReference type="GO" id="GO:0046982">
    <property type="term" value="F:protein heterodimerization activity"/>
    <property type="evidence" value="ECO:0007669"/>
    <property type="project" value="InterPro"/>
</dbReference>
<dbReference type="SUPFAM" id="SSF47113">
    <property type="entry name" value="Histone-fold"/>
    <property type="match status" value="1"/>
</dbReference>
<dbReference type="EMBL" id="CP119942">
    <property type="protein sequence ID" value="WFD04589.1"/>
    <property type="molecule type" value="Genomic_DNA"/>
</dbReference>
<feature type="domain" description="Transcription factor CBF/NF-Y/archaeal histone" evidence="4">
    <location>
        <begin position="27"/>
        <end position="88"/>
    </location>
</feature>
<dbReference type="InterPro" id="IPR050568">
    <property type="entry name" value="Transcr_DNA_Rep_Reg"/>
</dbReference>
<keyword evidence="5" id="KW-0548">Nucleotidyltransferase</keyword>
<dbReference type="EC" id="2.7.7.7" evidence="5"/>
<evidence type="ECO:0000313" key="6">
    <source>
        <dbReference type="Proteomes" id="UP001214603"/>
    </source>
</evidence>
<feature type="region of interest" description="Disordered" evidence="3">
    <location>
        <begin position="1"/>
        <end position="23"/>
    </location>
</feature>
<keyword evidence="5" id="KW-0808">Transferase</keyword>
<feature type="compositionally biased region" description="Low complexity" evidence="3">
    <location>
        <begin position="174"/>
        <end position="197"/>
    </location>
</feature>
<evidence type="ECO:0000313" key="5">
    <source>
        <dbReference type="EMBL" id="WFD04589.1"/>
    </source>
</evidence>
<dbReference type="Pfam" id="PF00808">
    <property type="entry name" value="CBFD_NFYB_HMF"/>
    <property type="match status" value="1"/>
</dbReference>
<sequence>MPAAAAPNTSKRAPRPSLPPQKGTTVFPLARISKIIKADSAVDICSKEATFLISIATELFVKKFVEEGCINARMDKRKMVRYDDMAKAAQQNEYLDFLRDVVPMPIPLSVAMQQRAERTESGQERSPEASPKGVGQTADSQEPESEVAADGDIEIPPSSGIGAEASEPVHGSWASPAPAASPSSSTPHPDASAAAAPREPDQSVPMDL</sequence>
<protein>
    <submittedName>
        <fullName evidence="5">DNA-directed DNA polymerase</fullName>
        <ecNumber evidence="5">2.7.7.7</ecNumber>
    </submittedName>
</protein>
<dbReference type="PANTHER" id="PTHR10252">
    <property type="entry name" value="HISTONE-LIKE TRANSCRIPTION FACTOR CCAAT-RELATED"/>
    <property type="match status" value="1"/>
</dbReference>
<keyword evidence="2" id="KW-0539">Nucleus</keyword>
<dbReference type="GO" id="GO:0003887">
    <property type="term" value="F:DNA-directed DNA polymerase activity"/>
    <property type="evidence" value="ECO:0007669"/>
    <property type="project" value="UniProtKB-KW"/>
</dbReference>
<feature type="region of interest" description="Disordered" evidence="3">
    <location>
        <begin position="113"/>
        <end position="208"/>
    </location>
</feature>
<keyword evidence="5" id="KW-0239">DNA-directed DNA polymerase</keyword>
<dbReference type="GO" id="GO:0006261">
    <property type="term" value="P:DNA-templated DNA replication"/>
    <property type="evidence" value="ECO:0007669"/>
    <property type="project" value="TreeGrafter"/>
</dbReference>
<organism evidence="5 6">
    <name type="scientific">Malassezia obtusa</name>
    <dbReference type="NCBI Taxonomy" id="76774"/>
    <lineage>
        <taxon>Eukaryota</taxon>
        <taxon>Fungi</taxon>
        <taxon>Dikarya</taxon>
        <taxon>Basidiomycota</taxon>
        <taxon>Ustilaginomycotina</taxon>
        <taxon>Malasseziomycetes</taxon>
        <taxon>Malasseziales</taxon>
        <taxon>Malasseziaceae</taxon>
        <taxon>Malassezia</taxon>
    </lineage>
</organism>
<evidence type="ECO:0000256" key="1">
    <source>
        <dbReference type="ARBA" id="ARBA00004123"/>
    </source>
</evidence>
<dbReference type="GO" id="GO:0008623">
    <property type="term" value="C:CHRAC"/>
    <property type="evidence" value="ECO:0007669"/>
    <property type="project" value="TreeGrafter"/>
</dbReference>
<dbReference type="CDD" id="cd23645">
    <property type="entry name" value="HFD_Dpb3-like"/>
    <property type="match status" value="1"/>
</dbReference>
<feature type="compositionally biased region" description="Basic and acidic residues" evidence="3">
    <location>
        <begin position="115"/>
        <end position="127"/>
    </location>
</feature>
<accession>A0AAF0E5E0</accession>
<comment type="subcellular location">
    <subcellularLocation>
        <location evidence="1">Nucleus</location>
    </subcellularLocation>
</comment>
<feature type="compositionally biased region" description="Acidic residues" evidence="3">
    <location>
        <begin position="141"/>
        <end position="153"/>
    </location>
</feature>
<proteinExistence type="predicted"/>
<dbReference type="PANTHER" id="PTHR10252:SF54">
    <property type="entry name" value="CHROMATIN ACCESSIBILITY COMPLEX PROTEIN 1"/>
    <property type="match status" value="1"/>
</dbReference>
<dbReference type="InterPro" id="IPR009072">
    <property type="entry name" value="Histone-fold"/>
</dbReference>
<gene>
    <name evidence="5" type="ORF">MOBT1_003302</name>
</gene>
<evidence type="ECO:0000256" key="3">
    <source>
        <dbReference type="SAM" id="MobiDB-lite"/>
    </source>
</evidence>
<name>A0AAF0E5E0_9BASI</name>
<dbReference type="InterPro" id="IPR003958">
    <property type="entry name" value="CBFA_NFYB_domain"/>
</dbReference>
<dbReference type="Proteomes" id="UP001214603">
    <property type="component" value="Chromosome 9"/>
</dbReference>
<evidence type="ECO:0000256" key="2">
    <source>
        <dbReference type="ARBA" id="ARBA00023242"/>
    </source>
</evidence>